<gene>
    <name evidence="1" type="ORF">PRZ48_008408</name>
</gene>
<protein>
    <recommendedName>
        <fullName evidence="3">N-acetyltransferase domain-containing protein</fullName>
    </recommendedName>
</protein>
<dbReference type="InterPro" id="IPR052523">
    <property type="entry name" value="Trichothecene_AcTrans"/>
</dbReference>
<organism evidence="1 2">
    <name type="scientific">Zasmidium cellare</name>
    <name type="common">Wine cellar mold</name>
    <name type="synonym">Racodium cellare</name>
    <dbReference type="NCBI Taxonomy" id="395010"/>
    <lineage>
        <taxon>Eukaryota</taxon>
        <taxon>Fungi</taxon>
        <taxon>Dikarya</taxon>
        <taxon>Ascomycota</taxon>
        <taxon>Pezizomycotina</taxon>
        <taxon>Dothideomycetes</taxon>
        <taxon>Dothideomycetidae</taxon>
        <taxon>Mycosphaerellales</taxon>
        <taxon>Mycosphaerellaceae</taxon>
        <taxon>Zasmidium</taxon>
    </lineage>
</organism>
<evidence type="ECO:0000313" key="2">
    <source>
        <dbReference type="Proteomes" id="UP001305779"/>
    </source>
</evidence>
<dbReference type="PANTHER" id="PTHR42791:SF14">
    <property type="entry name" value="N-ACETYLTRANSFERASE DOMAIN-CONTAINING PROTEIN"/>
    <property type="match status" value="1"/>
</dbReference>
<evidence type="ECO:0000313" key="1">
    <source>
        <dbReference type="EMBL" id="KAK4500221.1"/>
    </source>
</evidence>
<sequence length="247" mass="28095">MPPRPLDPSLRIEPANAIDLPLLAPIFTTAFSWVPWLRMVGYTPTPQGHAIWAQNQVSAWRTQARESDIPMCVKCVHIDPATKEEVVIGMACWIFHPKERPVQEFSRLTPILAADWVRDPKKRTEAREALRAMLERQVRWMGGRAFAELHFLCVDLKWERRGAGTALVRWGVERSGEIMDTVNDGAVEFLGQLFGLQQSIRDKVSRESQATVARFGCIMFEESHSFPEDGFKVLLICLSFVFLASFP</sequence>
<dbReference type="EMBL" id="JAXOVC010000006">
    <property type="protein sequence ID" value="KAK4500221.1"/>
    <property type="molecule type" value="Genomic_DNA"/>
</dbReference>
<accession>A0ABR0EFD7</accession>
<dbReference type="PANTHER" id="PTHR42791">
    <property type="entry name" value="GNAT FAMILY ACETYLTRANSFERASE"/>
    <property type="match status" value="1"/>
</dbReference>
<dbReference type="Proteomes" id="UP001305779">
    <property type="component" value="Unassembled WGS sequence"/>
</dbReference>
<evidence type="ECO:0008006" key="3">
    <source>
        <dbReference type="Google" id="ProtNLM"/>
    </source>
</evidence>
<reference evidence="1 2" key="1">
    <citation type="journal article" date="2023" name="G3 (Bethesda)">
        <title>A chromosome-level genome assembly of Zasmidium syzygii isolated from banana leaves.</title>
        <authorList>
            <person name="van Westerhoven A.C."/>
            <person name="Mehrabi R."/>
            <person name="Talebi R."/>
            <person name="Steentjes M.B.F."/>
            <person name="Corcolon B."/>
            <person name="Chong P.A."/>
            <person name="Kema G.H.J."/>
            <person name="Seidl M.F."/>
        </authorList>
    </citation>
    <scope>NUCLEOTIDE SEQUENCE [LARGE SCALE GENOMIC DNA]</scope>
    <source>
        <strain evidence="1 2">P124</strain>
    </source>
</reference>
<dbReference type="InterPro" id="IPR016181">
    <property type="entry name" value="Acyl_CoA_acyltransferase"/>
</dbReference>
<comment type="caution">
    <text evidence="1">The sequence shown here is derived from an EMBL/GenBank/DDBJ whole genome shotgun (WGS) entry which is preliminary data.</text>
</comment>
<dbReference type="Gene3D" id="3.40.630.30">
    <property type="match status" value="1"/>
</dbReference>
<proteinExistence type="predicted"/>
<dbReference type="SUPFAM" id="SSF55729">
    <property type="entry name" value="Acyl-CoA N-acyltransferases (Nat)"/>
    <property type="match status" value="1"/>
</dbReference>
<name>A0ABR0EFD7_ZASCE</name>
<keyword evidence="2" id="KW-1185">Reference proteome</keyword>